<dbReference type="AlphaFoldDB" id="A0A087UTK3"/>
<dbReference type="Gene3D" id="1.20.58.120">
    <property type="entry name" value="BAG domain"/>
    <property type="match status" value="1"/>
</dbReference>
<evidence type="ECO:0000259" key="3">
    <source>
        <dbReference type="PROSITE" id="PS51035"/>
    </source>
</evidence>
<keyword evidence="5" id="KW-1185">Reference proteome</keyword>
<dbReference type="EMBL" id="KK121540">
    <property type="protein sequence ID" value="KFM80692.1"/>
    <property type="molecule type" value="Genomic_DNA"/>
</dbReference>
<feature type="compositionally biased region" description="Basic and acidic residues" evidence="2">
    <location>
        <begin position="500"/>
        <end position="528"/>
    </location>
</feature>
<dbReference type="GO" id="GO:0016020">
    <property type="term" value="C:membrane"/>
    <property type="evidence" value="ECO:0007669"/>
    <property type="project" value="TreeGrafter"/>
</dbReference>
<feature type="region of interest" description="Disordered" evidence="2">
    <location>
        <begin position="49"/>
        <end position="68"/>
    </location>
</feature>
<sequence length="528" mass="62494">MFYETAQTVGPGWHRSYKPSHYEDMTWSPSGRHFRSPGSSPETYRRIIHTEDDFPPRKTDHEEEFFSGRRSPTFPRRIFKEVWNESPNHRFPDRPIMFKRVFKPSRWDSEFDGDIPNIRRVERQFDHDFEDGRPSSRKFDEEFDKRFSARDLQKDLEEEFEKAEGRVHHIPIMVERRMEEMKSRFGRNSPPPDRAVEEDYSEEWVGPQVQHLRKNFEPEDPGVNSRYNHHRVPRVETSTRPRAFTNPTQDSWDPHAIHTLPTRRIHKSSQSFDDSRHPVPPKSVFRSYSETHEDIPRQQQQHSAAFRSHSDGHCPKQTYVTKIEVKLPSQKEELCSTNIHTKGDSYDDQVKTQRQNIPKQQECEGNENRNTSQTSETYEERKPRKNKFDSPSLQQIAVILQNVEDLVVRVEAYNGTGRDKQFRFLDEMLTRCMLRLDDIDTEGREDIRSARKAAVREVQSCIDKLEAKADESERRQKEKDSESKNNENSLDQNDENQNNIEDKKSSEEFKNDQKEEAGKVDDNEQTKL</sequence>
<dbReference type="PROSITE" id="PS51035">
    <property type="entry name" value="BAG"/>
    <property type="match status" value="1"/>
</dbReference>
<dbReference type="SMART" id="SM00264">
    <property type="entry name" value="BAG"/>
    <property type="match status" value="1"/>
</dbReference>
<feature type="non-terminal residue" evidence="4">
    <location>
        <position position="528"/>
    </location>
</feature>
<proteinExistence type="predicted"/>
<name>A0A087UTK3_STEMI</name>
<dbReference type="InterPro" id="IPR036533">
    <property type="entry name" value="BAG_dom_sf"/>
</dbReference>
<dbReference type="GO" id="GO:0005634">
    <property type="term" value="C:nucleus"/>
    <property type="evidence" value="ECO:0007669"/>
    <property type="project" value="TreeGrafter"/>
</dbReference>
<evidence type="ECO:0000313" key="4">
    <source>
        <dbReference type="EMBL" id="KFM80692.1"/>
    </source>
</evidence>
<dbReference type="OrthoDB" id="333905at2759"/>
<gene>
    <name evidence="4" type="ORF">X975_09594</name>
</gene>
<evidence type="ECO:0000256" key="2">
    <source>
        <dbReference type="SAM" id="MobiDB-lite"/>
    </source>
</evidence>
<feature type="domain" description="BAG" evidence="3">
    <location>
        <begin position="419"/>
        <end position="469"/>
    </location>
</feature>
<feature type="region of interest" description="Disordered" evidence="2">
    <location>
        <begin position="466"/>
        <end position="528"/>
    </location>
</feature>
<feature type="compositionally biased region" description="Basic and acidic residues" evidence="2">
    <location>
        <begin position="49"/>
        <end position="67"/>
    </location>
</feature>
<dbReference type="InterPro" id="IPR039773">
    <property type="entry name" value="BAG_chaperone_regulator"/>
</dbReference>
<dbReference type="InterPro" id="IPR003103">
    <property type="entry name" value="BAG_domain"/>
</dbReference>
<feature type="compositionally biased region" description="Basic and acidic residues" evidence="2">
    <location>
        <begin position="466"/>
        <end position="485"/>
    </location>
</feature>
<dbReference type="PANTHER" id="PTHR12329">
    <property type="entry name" value="BCL2-ASSOCIATED ATHANOGENE"/>
    <property type="match status" value="1"/>
</dbReference>
<accession>A0A087UTK3</accession>
<dbReference type="SUPFAM" id="SSF63491">
    <property type="entry name" value="BAG domain"/>
    <property type="match status" value="1"/>
</dbReference>
<dbReference type="GO" id="GO:0051087">
    <property type="term" value="F:protein-folding chaperone binding"/>
    <property type="evidence" value="ECO:0007669"/>
    <property type="project" value="InterPro"/>
</dbReference>
<dbReference type="Pfam" id="PF02179">
    <property type="entry name" value="BAG"/>
    <property type="match status" value="1"/>
</dbReference>
<dbReference type="GO" id="GO:0005829">
    <property type="term" value="C:cytosol"/>
    <property type="evidence" value="ECO:0007669"/>
    <property type="project" value="TreeGrafter"/>
</dbReference>
<feature type="compositionally biased region" description="Basic and acidic residues" evidence="2">
    <location>
        <begin position="341"/>
        <end position="351"/>
    </location>
</feature>
<protein>
    <submittedName>
        <fullName evidence="4">BAG domain-containing protein Samui</fullName>
    </submittedName>
</protein>
<keyword evidence="1" id="KW-0143">Chaperone</keyword>
<evidence type="ECO:0000313" key="5">
    <source>
        <dbReference type="Proteomes" id="UP000054359"/>
    </source>
</evidence>
<reference evidence="4 5" key="1">
    <citation type="submission" date="2013-11" db="EMBL/GenBank/DDBJ databases">
        <title>Genome sequencing of Stegodyphus mimosarum.</title>
        <authorList>
            <person name="Bechsgaard J."/>
        </authorList>
    </citation>
    <scope>NUCLEOTIDE SEQUENCE [LARGE SCALE GENOMIC DNA]</scope>
</reference>
<evidence type="ECO:0000256" key="1">
    <source>
        <dbReference type="ARBA" id="ARBA00023186"/>
    </source>
</evidence>
<dbReference type="PANTHER" id="PTHR12329:SF5">
    <property type="entry name" value="STARVIN, ISOFORM E"/>
    <property type="match status" value="1"/>
</dbReference>
<dbReference type="STRING" id="407821.A0A087UTK3"/>
<dbReference type="Proteomes" id="UP000054359">
    <property type="component" value="Unassembled WGS sequence"/>
</dbReference>
<feature type="region of interest" description="Disordered" evidence="2">
    <location>
        <begin position="338"/>
        <end position="389"/>
    </location>
</feature>
<dbReference type="OMA" id="GWHRSYK"/>
<dbReference type="GO" id="GO:0050821">
    <property type="term" value="P:protein stabilization"/>
    <property type="evidence" value="ECO:0007669"/>
    <property type="project" value="TreeGrafter"/>
</dbReference>
<organism evidence="4 5">
    <name type="scientific">Stegodyphus mimosarum</name>
    <name type="common">African social velvet spider</name>
    <dbReference type="NCBI Taxonomy" id="407821"/>
    <lineage>
        <taxon>Eukaryota</taxon>
        <taxon>Metazoa</taxon>
        <taxon>Ecdysozoa</taxon>
        <taxon>Arthropoda</taxon>
        <taxon>Chelicerata</taxon>
        <taxon>Arachnida</taxon>
        <taxon>Araneae</taxon>
        <taxon>Araneomorphae</taxon>
        <taxon>Entelegynae</taxon>
        <taxon>Eresoidea</taxon>
        <taxon>Eresidae</taxon>
        <taxon>Stegodyphus</taxon>
    </lineage>
</organism>
<dbReference type="GO" id="GO:0000774">
    <property type="term" value="F:adenyl-nucleotide exchange factor activity"/>
    <property type="evidence" value="ECO:0007669"/>
    <property type="project" value="TreeGrafter"/>
</dbReference>
<feature type="compositionally biased region" description="Basic and acidic residues" evidence="2">
    <location>
        <begin position="378"/>
        <end position="388"/>
    </location>
</feature>